<comment type="caution">
    <text evidence="1">The sequence shown here is derived from an EMBL/GenBank/DDBJ whole genome shotgun (WGS) entry which is preliminary data.</text>
</comment>
<proteinExistence type="predicted"/>
<accession>A0ACC0YJQ5</accession>
<evidence type="ECO:0000313" key="2">
    <source>
        <dbReference type="Proteomes" id="UP001163603"/>
    </source>
</evidence>
<keyword evidence="2" id="KW-1185">Reference proteome</keyword>
<protein>
    <submittedName>
        <fullName evidence="1">Uncharacterized protein</fullName>
    </submittedName>
</protein>
<dbReference type="EMBL" id="CM047741">
    <property type="protein sequence ID" value="KAJ0038549.1"/>
    <property type="molecule type" value="Genomic_DNA"/>
</dbReference>
<sequence>MQRKGSFVTYLSYTQTIGKNISSINKGQENRDTPY</sequence>
<gene>
    <name evidence="1" type="ORF">Pint_22906</name>
</gene>
<name>A0ACC0YJQ5_9ROSI</name>
<evidence type="ECO:0000313" key="1">
    <source>
        <dbReference type="EMBL" id="KAJ0038549.1"/>
    </source>
</evidence>
<organism evidence="1 2">
    <name type="scientific">Pistacia integerrima</name>
    <dbReference type="NCBI Taxonomy" id="434235"/>
    <lineage>
        <taxon>Eukaryota</taxon>
        <taxon>Viridiplantae</taxon>
        <taxon>Streptophyta</taxon>
        <taxon>Embryophyta</taxon>
        <taxon>Tracheophyta</taxon>
        <taxon>Spermatophyta</taxon>
        <taxon>Magnoliopsida</taxon>
        <taxon>eudicotyledons</taxon>
        <taxon>Gunneridae</taxon>
        <taxon>Pentapetalae</taxon>
        <taxon>rosids</taxon>
        <taxon>malvids</taxon>
        <taxon>Sapindales</taxon>
        <taxon>Anacardiaceae</taxon>
        <taxon>Pistacia</taxon>
    </lineage>
</organism>
<reference evidence="2" key="1">
    <citation type="journal article" date="2023" name="G3 (Bethesda)">
        <title>Genome assembly and association tests identify interacting loci associated with vigor, precocity, and sex in interspecific pistachio rootstocks.</title>
        <authorList>
            <person name="Palmer W."/>
            <person name="Jacygrad E."/>
            <person name="Sagayaradj S."/>
            <person name="Cavanaugh K."/>
            <person name="Han R."/>
            <person name="Bertier L."/>
            <person name="Beede B."/>
            <person name="Kafkas S."/>
            <person name="Golino D."/>
            <person name="Preece J."/>
            <person name="Michelmore R."/>
        </authorList>
    </citation>
    <scope>NUCLEOTIDE SEQUENCE [LARGE SCALE GENOMIC DNA]</scope>
</reference>
<dbReference type="Proteomes" id="UP001163603">
    <property type="component" value="Chromosome 6"/>
</dbReference>